<evidence type="ECO:0008006" key="4">
    <source>
        <dbReference type="Google" id="ProtNLM"/>
    </source>
</evidence>
<sequence length="296" mass="33795">MSALVLVVIAAIRQAVSQHSRILNGLSQLQGFVAPHFYSCIGSLLDRLFESRRMRDYYKDCALCIAVDDATSDQEGFLGILRTQGIIWNFQLQKVSESKVNPEILWSSDRLYFKTDPKRFFLAPDYGQNYISKNFGPSYAQLLDPRKRRYSLVNEYAARSLTFETDRLYALAALAQKFETQFRLTYWIGIWAKDIHDDLLWTTVGPVSIPEAYVAPSLSWGSLGFNTQSPGQDFKYYSKSEGEGISNSRFRAQIAGYQWPVSADVSLTLSNTSFPEEVHAEHLLLKFDRLSEDGWF</sequence>
<dbReference type="PANTHER" id="PTHR33112:SF16">
    <property type="entry name" value="HETEROKARYON INCOMPATIBILITY DOMAIN-CONTAINING PROTEIN"/>
    <property type="match status" value="1"/>
</dbReference>
<evidence type="ECO:0000313" key="3">
    <source>
        <dbReference type="Proteomes" id="UP000177798"/>
    </source>
</evidence>
<protein>
    <recommendedName>
        <fullName evidence="4">Heterokaryon incompatibility domain-containing protein</fullName>
    </recommendedName>
</protein>
<evidence type="ECO:0000256" key="1">
    <source>
        <dbReference type="SAM" id="SignalP"/>
    </source>
</evidence>
<feature type="chain" id="PRO_5009445074" description="Heterokaryon incompatibility domain-containing protein" evidence="1">
    <location>
        <begin position="18"/>
        <end position="296"/>
    </location>
</feature>
<dbReference type="VEuPathDB" id="FungiDB:sscle_12g088870"/>
<accession>A0A1D9QGP5</accession>
<proteinExistence type="predicted"/>
<dbReference type="EMBL" id="CP017825">
    <property type="protein sequence ID" value="APA14117.1"/>
    <property type="molecule type" value="Genomic_DNA"/>
</dbReference>
<evidence type="ECO:0000313" key="2">
    <source>
        <dbReference type="EMBL" id="APA14117.1"/>
    </source>
</evidence>
<reference evidence="3" key="1">
    <citation type="journal article" date="2017" name="Genome Biol. Evol.">
        <title>The complete genome sequence of the phytopathogenic fungus Sclerotinia sclerotiorum reveals insights into the genome architecture of broad host range pathogens.</title>
        <authorList>
            <person name="Derbyshire M."/>
            <person name="Denton-Giles M."/>
            <person name="Hegedus D."/>
            <person name="Seifbarghy S."/>
            <person name="Rollins J."/>
            <person name="van Kan J."/>
            <person name="Seidl M.F."/>
            <person name="Faino L."/>
            <person name="Mbengue M."/>
            <person name="Navaud O."/>
            <person name="Raffaele S."/>
            <person name="Hammond-Kosack K."/>
            <person name="Heard S."/>
            <person name="Oliver R."/>
        </authorList>
    </citation>
    <scope>NUCLEOTIDE SEQUENCE [LARGE SCALE GENOMIC DNA]</scope>
    <source>
        <strain evidence="3">ATCC 18683 / 1980 / Ss-1</strain>
    </source>
</reference>
<keyword evidence="1" id="KW-0732">Signal</keyword>
<feature type="signal peptide" evidence="1">
    <location>
        <begin position="1"/>
        <end position="17"/>
    </location>
</feature>
<dbReference type="Proteomes" id="UP000177798">
    <property type="component" value="Chromosome 12"/>
</dbReference>
<dbReference type="AlphaFoldDB" id="A0A1D9QGP5"/>
<organism evidence="2 3">
    <name type="scientific">Sclerotinia sclerotiorum (strain ATCC 18683 / 1980 / Ss-1)</name>
    <name type="common">White mold</name>
    <name type="synonym">Whetzelinia sclerotiorum</name>
    <dbReference type="NCBI Taxonomy" id="665079"/>
    <lineage>
        <taxon>Eukaryota</taxon>
        <taxon>Fungi</taxon>
        <taxon>Dikarya</taxon>
        <taxon>Ascomycota</taxon>
        <taxon>Pezizomycotina</taxon>
        <taxon>Leotiomycetes</taxon>
        <taxon>Helotiales</taxon>
        <taxon>Sclerotiniaceae</taxon>
        <taxon>Sclerotinia</taxon>
    </lineage>
</organism>
<dbReference type="OrthoDB" id="3565363at2759"/>
<dbReference type="PANTHER" id="PTHR33112">
    <property type="entry name" value="DOMAIN PROTEIN, PUTATIVE-RELATED"/>
    <property type="match status" value="1"/>
</dbReference>
<gene>
    <name evidence="2" type="ORF">sscle_12g088870</name>
</gene>
<name>A0A1D9QGP5_SCLS1</name>